<evidence type="ECO:0000256" key="1">
    <source>
        <dbReference type="ARBA" id="ARBA00009437"/>
    </source>
</evidence>
<dbReference type="FunFam" id="1.10.10.10:FF:000001">
    <property type="entry name" value="LysR family transcriptional regulator"/>
    <property type="match status" value="1"/>
</dbReference>
<dbReference type="PRINTS" id="PR00039">
    <property type="entry name" value="HTHLYSR"/>
</dbReference>
<feature type="domain" description="HTH lysR-type" evidence="5">
    <location>
        <begin position="22"/>
        <end position="79"/>
    </location>
</feature>
<evidence type="ECO:0000313" key="6">
    <source>
        <dbReference type="EMBL" id="RKT85968.1"/>
    </source>
</evidence>
<dbReference type="PANTHER" id="PTHR30579">
    <property type="entry name" value="TRANSCRIPTIONAL REGULATOR"/>
    <property type="match status" value="1"/>
</dbReference>
<evidence type="ECO:0000259" key="5">
    <source>
        <dbReference type="PROSITE" id="PS50931"/>
    </source>
</evidence>
<dbReference type="Proteomes" id="UP000199398">
    <property type="component" value="Unassembled WGS sequence"/>
</dbReference>
<organism evidence="7 8">
    <name type="scientific">Saccharopolyspora antimicrobica</name>
    <dbReference type="NCBI Taxonomy" id="455193"/>
    <lineage>
        <taxon>Bacteria</taxon>
        <taxon>Bacillati</taxon>
        <taxon>Actinomycetota</taxon>
        <taxon>Actinomycetes</taxon>
        <taxon>Pseudonocardiales</taxon>
        <taxon>Pseudonocardiaceae</taxon>
        <taxon>Saccharopolyspora</taxon>
    </lineage>
</organism>
<dbReference type="InterPro" id="IPR036390">
    <property type="entry name" value="WH_DNA-bd_sf"/>
</dbReference>
<evidence type="ECO:0000256" key="2">
    <source>
        <dbReference type="ARBA" id="ARBA00023015"/>
    </source>
</evidence>
<sequence>MISDRDRSHLLIGYGVGMSAVLDVVALRSLVAVADCGGFHRAATALSLTQSAVSQHVRKLERVVDRKLVTREGRQARFTAAGELLLAEARRILEVHDSALRRLGAEEPRTLVFGSTEHAADRLLPELATRLRAAFPSWEVRFRLDRTARLADAVDRGSIDIALLIDYFDGGRNREAGQFELEWFAAPDWEPPAPDEPLPMVVFDEPCVTRRLAVGAVTGLGRHPDLVCEAADLAGVLAAVRSGLGVALLPSVKPRLEGLVVREDLPRLGPAPLRVRARPGLDEPVARQAAEAVREVLRAHT</sequence>
<dbReference type="Proteomes" id="UP000270697">
    <property type="component" value="Unassembled WGS sequence"/>
</dbReference>
<keyword evidence="4" id="KW-0804">Transcription</keyword>
<dbReference type="PANTHER" id="PTHR30579:SF7">
    <property type="entry name" value="HTH-TYPE TRANSCRIPTIONAL REGULATOR LRHA-RELATED"/>
    <property type="match status" value="1"/>
</dbReference>
<accession>A0A1I4SX58</accession>
<comment type="similarity">
    <text evidence="1">Belongs to the LysR transcriptional regulatory family.</text>
</comment>
<dbReference type="SUPFAM" id="SSF46785">
    <property type="entry name" value="Winged helix' DNA-binding domain"/>
    <property type="match status" value="1"/>
</dbReference>
<evidence type="ECO:0000256" key="3">
    <source>
        <dbReference type="ARBA" id="ARBA00023125"/>
    </source>
</evidence>
<dbReference type="GO" id="GO:0003677">
    <property type="term" value="F:DNA binding"/>
    <property type="evidence" value="ECO:0007669"/>
    <property type="project" value="UniProtKB-KW"/>
</dbReference>
<gene>
    <name evidence="6" type="ORF">ATL45_4324</name>
    <name evidence="7" type="ORF">SAMN05421805_1011179</name>
</gene>
<dbReference type="AlphaFoldDB" id="A0A1I4SX58"/>
<keyword evidence="3 7" id="KW-0238">DNA-binding</keyword>
<dbReference type="SUPFAM" id="SSF53850">
    <property type="entry name" value="Periplasmic binding protein-like II"/>
    <property type="match status" value="1"/>
</dbReference>
<keyword evidence="9" id="KW-1185">Reference proteome</keyword>
<dbReference type="EMBL" id="FOUP01000001">
    <property type="protein sequence ID" value="SFM68987.1"/>
    <property type="molecule type" value="Genomic_DNA"/>
</dbReference>
<dbReference type="EMBL" id="RBXX01000002">
    <property type="protein sequence ID" value="RKT85968.1"/>
    <property type="molecule type" value="Genomic_DNA"/>
</dbReference>
<protein>
    <submittedName>
        <fullName evidence="6">DNA-binding transcriptional LysR family regulator</fullName>
    </submittedName>
    <submittedName>
        <fullName evidence="7">DNA-binding transcriptional regulator, LysR family</fullName>
    </submittedName>
</protein>
<name>A0A1I4SX58_9PSEU</name>
<dbReference type="Gene3D" id="1.10.10.10">
    <property type="entry name" value="Winged helix-like DNA-binding domain superfamily/Winged helix DNA-binding domain"/>
    <property type="match status" value="1"/>
</dbReference>
<dbReference type="Pfam" id="PF00126">
    <property type="entry name" value="HTH_1"/>
    <property type="match status" value="1"/>
</dbReference>
<proteinExistence type="inferred from homology"/>
<dbReference type="Gene3D" id="3.40.190.10">
    <property type="entry name" value="Periplasmic binding protein-like II"/>
    <property type="match status" value="2"/>
</dbReference>
<dbReference type="PROSITE" id="PS50931">
    <property type="entry name" value="HTH_LYSR"/>
    <property type="match status" value="1"/>
</dbReference>
<dbReference type="InterPro" id="IPR000847">
    <property type="entry name" value="LysR_HTH_N"/>
</dbReference>
<dbReference type="InterPro" id="IPR050176">
    <property type="entry name" value="LTTR"/>
</dbReference>
<dbReference type="InterPro" id="IPR005119">
    <property type="entry name" value="LysR_subst-bd"/>
</dbReference>
<evidence type="ECO:0000313" key="9">
    <source>
        <dbReference type="Proteomes" id="UP000270697"/>
    </source>
</evidence>
<dbReference type="InterPro" id="IPR036388">
    <property type="entry name" value="WH-like_DNA-bd_sf"/>
</dbReference>
<reference evidence="6 9" key="2">
    <citation type="submission" date="2018-10" db="EMBL/GenBank/DDBJ databases">
        <title>Sequencing the genomes of 1000 actinobacteria strains.</title>
        <authorList>
            <person name="Klenk H.-P."/>
        </authorList>
    </citation>
    <scope>NUCLEOTIDE SEQUENCE [LARGE SCALE GENOMIC DNA]</scope>
    <source>
        <strain evidence="6 9">DSM 45119</strain>
    </source>
</reference>
<reference evidence="7 8" key="1">
    <citation type="submission" date="2016-10" db="EMBL/GenBank/DDBJ databases">
        <authorList>
            <person name="de Groot N.N."/>
        </authorList>
    </citation>
    <scope>NUCLEOTIDE SEQUENCE [LARGE SCALE GENOMIC DNA]</scope>
    <source>
        <strain evidence="7 8">CPCC 201259</strain>
    </source>
</reference>
<keyword evidence="2" id="KW-0805">Transcription regulation</keyword>
<dbReference type="GO" id="GO:0003700">
    <property type="term" value="F:DNA-binding transcription factor activity"/>
    <property type="evidence" value="ECO:0007669"/>
    <property type="project" value="InterPro"/>
</dbReference>
<dbReference type="Pfam" id="PF03466">
    <property type="entry name" value="LysR_substrate"/>
    <property type="match status" value="1"/>
</dbReference>
<evidence type="ECO:0000256" key="4">
    <source>
        <dbReference type="ARBA" id="ARBA00023163"/>
    </source>
</evidence>
<dbReference type="STRING" id="455193.SAMN05421805_1011179"/>
<evidence type="ECO:0000313" key="8">
    <source>
        <dbReference type="Proteomes" id="UP000199398"/>
    </source>
</evidence>
<evidence type="ECO:0000313" key="7">
    <source>
        <dbReference type="EMBL" id="SFM68987.1"/>
    </source>
</evidence>